<evidence type="ECO:0000259" key="10">
    <source>
        <dbReference type="Pfam" id="PF02108"/>
    </source>
</evidence>
<dbReference type="GO" id="GO:0005829">
    <property type="term" value="C:cytosol"/>
    <property type="evidence" value="ECO:0007669"/>
    <property type="project" value="TreeGrafter"/>
</dbReference>
<evidence type="ECO:0000313" key="11">
    <source>
        <dbReference type="EMBL" id="CAB4719320.1"/>
    </source>
</evidence>
<evidence type="ECO:0000256" key="9">
    <source>
        <dbReference type="SAM" id="Coils"/>
    </source>
</evidence>
<accession>A0A6J6R5U9</accession>
<dbReference type="EMBL" id="CAEZYE010000085">
    <property type="protein sequence ID" value="CAB4719320.1"/>
    <property type="molecule type" value="Genomic_DNA"/>
</dbReference>
<dbReference type="PANTHER" id="PTHR34982:SF1">
    <property type="entry name" value="FLAGELLAR ASSEMBLY PROTEIN FLIH"/>
    <property type="match status" value="1"/>
</dbReference>
<evidence type="ECO:0000256" key="4">
    <source>
        <dbReference type="ARBA" id="ARBA00022448"/>
    </source>
</evidence>
<comment type="similarity">
    <text evidence="3">Belongs to the FliH family.</text>
</comment>
<evidence type="ECO:0000256" key="7">
    <source>
        <dbReference type="ARBA" id="ARBA00022927"/>
    </source>
</evidence>
<reference evidence="11" key="1">
    <citation type="submission" date="2020-05" db="EMBL/GenBank/DDBJ databases">
        <authorList>
            <person name="Chiriac C."/>
            <person name="Salcher M."/>
            <person name="Ghai R."/>
            <person name="Kavagutti S V."/>
        </authorList>
    </citation>
    <scope>NUCLEOTIDE SEQUENCE</scope>
</reference>
<dbReference type="GO" id="GO:0071973">
    <property type="term" value="P:bacterial-type flagellum-dependent cell motility"/>
    <property type="evidence" value="ECO:0007669"/>
    <property type="project" value="InterPro"/>
</dbReference>
<evidence type="ECO:0000256" key="3">
    <source>
        <dbReference type="ARBA" id="ARBA00006602"/>
    </source>
</evidence>
<evidence type="ECO:0000256" key="1">
    <source>
        <dbReference type="ARBA" id="ARBA00003041"/>
    </source>
</evidence>
<evidence type="ECO:0000256" key="2">
    <source>
        <dbReference type="ARBA" id="ARBA00004496"/>
    </source>
</evidence>
<feature type="coiled-coil region" evidence="9">
    <location>
        <begin position="79"/>
        <end position="106"/>
    </location>
</feature>
<dbReference type="PANTHER" id="PTHR34982">
    <property type="entry name" value="YOP PROTEINS TRANSLOCATION PROTEIN L"/>
    <property type="match status" value="1"/>
</dbReference>
<keyword evidence="4" id="KW-0813">Transport</keyword>
<comment type="function">
    <text evidence="1">Needed for flagellar regrowth and assembly.</text>
</comment>
<comment type="subcellular location">
    <subcellularLocation>
        <location evidence="2">Cytoplasm</location>
    </subcellularLocation>
</comment>
<name>A0A6J6R5U9_9ZZZZ</name>
<sequence length="222" mass="24935">MSKEVIQKSPLSAYDRWELDSFDRAATGKDPSISQPESALIPTPAEIQMIRHQASLEGHSEGLSEGRLEGHTAGYQMGKNQAQEEIQQLQHLLGDLDDEIQHFDQRVSKDLLILSLAIAKQMIGKSLKIHPELILEIVQESIRCLPHFNQHAHILLHPEDAVLVRSYLGDHLDSTGWKIIEDNRIDRGGCRLETSGSEVDATLPNRWKNVLSAISQDGNWIE</sequence>
<dbReference type="InterPro" id="IPR018035">
    <property type="entry name" value="Flagellar_FliH/T3SS_HrpE"/>
</dbReference>
<dbReference type="InterPro" id="IPR000563">
    <property type="entry name" value="Flag_FliH"/>
</dbReference>
<dbReference type="PRINTS" id="PR01003">
    <property type="entry name" value="FLGFLIH"/>
</dbReference>
<organism evidence="11">
    <name type="scientific">freshwater metagenome</name>
    <dbReference type="NCBI Taxonomy" id="449393"/>
    <lineage>
        <taxon>unclassified sequences</taxon>
        <taxon>metagenomes</taxon>
        <taxon>ecological metagenomes</taxon>
    </lineage>
</organism>
<evidence type="ECO:0000256" key="8">
    <source>
        <dbReference type="ARBA" id="ARBA00023225"/>
    </source>
</evidence>
<keyword evidence="5" id="KW-0963">Cytoplasm</keyword>
<keyword evidence="6" id="KW-1005">Bacterial flagellum biogenesis</keyword>
<keyword evidence="7" id="KW-0653">Protein transport</keyword>
<dbReference type="InterPro" id="IPR051472">
    <property type="entry name" value="T3SS_Stator/FliH"/>
</dbReference>
<dbReference type="GO" id="GO:0009288">
    <property type="term" value="C:bacterial-type flagellum"/>
    <property type="evidence" value="ECO:0007669"/>
    <property type="project" value="InterPro"/>
</dbReference>
<keyword evidence="8" id="KW-1006">Bacterial flagellum protein export</keyword>
<protein>
    <submittedName>
        <fullName evidence="11">Unannotated protein</fullName>
    </submittedName>
</protein>
<dbReference type="GO" id="GO:0044781">
    <property type="term" value="P:bacterial-type flagellum organization"/>
    <property type="evidence" value="ECO:0007669"/>
    <property type="project" value="UniProtKB-KW"/>
</dbReference>
<dbReference type="Pfam" id="PF02108">
    <property type="entry name" value="FliH"/>
    <property type="match status" value="1"/>
</dbReference>
<feature type="domain" description="Flagellar assembly protein FliH/Type III secretion system HrpE" evidence="10">
    <location>
        <begin position="84"/>
        <end position="209"/>
    </location>
</feature>
<dbReference type="AlphaFoldDB" id="A0A6J6R5U9"/>
<evidence type="ECO:0000256" key="5">
    <source>
        <dbReference type="ARBA" id="ARBA00022490"/>
    </source>
</evidence>
<evidence type="ECO:0000256" key="6">
    <source>
        <dbReference type="ARBA" id="ARBA00022795"/>
    </source>
</evidence>
<keyword evidence="9" id="KW-0175">Coiled coil</keyword>
<proteinExistence type="inferred from homology"/>
<dbReference type="GO" id="GO:0003774">
    <property type="term" value="F:cytoskeletal motor activity"/>
    <property type="evidence" value="ECO:0007669"/>
    <property type="project" value="InterPro"/>
</dbReference>
<dbReference type="GO" id="GO:0015031">
    <property type="term" value="P:protein transport"/>
    <property type="evidence" value="ECO:0007669"/>
    <property type="project" value="UniProtKB-KW"/>
</dbReference>
<gene>
    <name evidence="11" type="ORF">UFOPK2655_01217</name>
</gene>